<reference evidence="8 9" key="1">
    <citation type="submission" date="2019-07" db="EMBL/GenBank/DDBJ databases">
        <authorList>
            <person name="Zhou L.-Y."/>
        </authorList>
    </citation>
    <scope>NUCLEOTIDE SEQUENCE [LARGE SCALE GENOMIC DNA]</scope>
    <source>
        <strain evidence="8 9">YIM 101269</strain>
    </source>
</reference>
<dbReference type="InterPro" id="IPR001764">
    <property type="entry name" value="Glyco_hydro_3_N"/>
</dbReference>
<dbReference type="EMBL" id="VKKG01000004">
    <property type="protein sequence ID" value="TRY17706.1"/>
    <property type="molecule type" value="Genomic_DNA"/>
</dbReference>
<evidence type="ECO:0000256" key="1">
    <source>
        <dbReference type="ARBA" id="ARBA00005336"/>
    </source>
</evidence>
<evidence type="ECO:0000313" key="8">
    <source>
        <dbReference type="EMBL" id="TRY17706.1"/>
    </source>
</evidence>
<name>A0A553JZ11_9ACTN</name>
<dbReference type="FunFam" id="2.60.40.10:FF:000495">
    <property type="entry name" value="Periplasmic beta-glucosidase"/>
    <property type="match status" value="1"/>
</dbReference>
<dbReference type="Gene3D" id="3.40.50.1700">
    <property type="entry name" value="Glycoside hydrolase family 3 C-terminal domain"/>
    <property type="match status" value="1"/>
</dbReference>
<dbReference type="PANTHER" id="PTHR42715">
    <property type="entry name" value="BETA-GLUCOSIDASE"/>
    <property type="match status" value="1"/>
</dbReference>
<dbReference type="SUPFAM" id="SSF51445">
    <property type="entry name" value="(Trans)glycosidases"/>
    <property type="match status" value="1"/>
</dbReference>
<dbReference type="InterPro" id="IPR036962">
    <property type="entry name" value="Glyco_hydro_3_N_sf"/>
</dbReference>
<dbReference type="InterPro" id="IPR026891">
    <property type="entry name" value="Fn3-like"/>
</dbReference>
<dbReference type="RefSeq" id="WP_143938446.1">
    <property type="nucleotide sequence ID" value="NZ_VKKG01000004.1"/>
</dbReference>
<dbReference type="Pfam" id="PF01915">
    <property type="entry name" value="Glyco_hydro_3_C"/>
    <property type="match status" value="1"/>
</dbReference>
<dbReference type="OrthoDB" id="9803863at2"/>
<comment type="similarity">
    <text evidence="1 6">Belongs to the glycosyl hydrolase 3 family.</text>
</comment>
<dbReference type="Pfam" id="PF00933">
    <property type="entry name" value="Glyco_hydro_3"/>
    <property type="match status" value="1"/>
</dbReference>
<dbReference type="SMART" id="SM01217">
    <property type="entry name" value="Fn3_like"/>
    <property type="match status" value="1"/>
</dbReference>
<evidence type="ECO:0000256" key="3">
    <source>
        <dbReference type="ARBA" id="ARBA00023277"/>
    </source>
</evidence>
<dbReference type="InterPro" id="IPR019800">
    <property type="entry name" value="Glyco_hydro_3_AS"/>
</dbReference>
<evidence type="ECO:0000313" key="9">
    <source>
        <dbReference type="Proteomes" id="UP000317638"/>
    </source>
</evidence>
<dbReference type="InterPro" id="IPR002772">
    <property type="entry name" value="Glyco_hydro_3_C"/>
</dbReference>
<evidence type="ECO:0000256" key="6">
    <source>
        <dbReference type="RuleBase" id="RU361161"/>
    </source>
</evidence>
<organism evidence="8 9">
    <name type="scientific">Tessaracoccus rhinocerotis</name>
    <dbReference type="NCBI Taxonomy" id="1689449"/>
    <lineage>
        <taxon>Bacteria</taxon>
        <taxon>Bacillati</taxon>
        <taxon>Actinomycetota</taxon>
        <taxon>Actinomycetes</taxon>
        <taxon>Propionibacteriales</taxon>
        <taxon>Propionibacteriaceae</taxon>
        <taxon>Tessaracoccus</taxon>
    </lineage>
</organism>
<evidence type="ECO:0000259" key="7">
    <source>
        <dbReference type="SMART" id="SM01217"/>
    </source>
</evidence>
<comment type="caution">
    <text evidence="8">The sequence shown here is derived from an EMBL/GenBank/DDBJ whole genome shotgun (WGS) entry which is preliminary data.</text>
</comment>
<evidence type="ECO:0000256" key="5">
    <source>
        <dbReference type="ARBA" id="ARBA00074219"/>
    </source>
</evidence>
<dbReference type="AlphaFoldDB" id="A0A553JZ11"/>
<accession>A0A553JZ11</accession>
<keyword evidence="9" id="KW-1185">Reference proteome</keyword>
<protein>
    <recommendedName>
        <fullName evidence="5">Exo-alpha-(1-&gt;6)-L-arabinopyranosidase</fullName>
    </recommendedName>
</protein>
<dbReference type="Proteomes" id="UP000317638">
    <property type="component" value="Unassembled WGS sequence"/>
</dbReference>
<dbReference type="InterPro" id="IPR050288">
    <property type="entry name" value="Cellulose_deg_GH3"/>
</dbReference>
<keyword evidence="6" id="KW-0326">Glycosidase</keyword>
<feature type="domain" description="Fibronectin type III-like" evidence="7">
    <location>
        <begin position="699"/>
        <end position="768"/>
    </location>
</feature>
<dbReference type="PRINTS" id="PR00133">
    <property type="entry name" value="GLHYDRLASE3"/>
</dbReference>
<dbReference type="PROSITE" id="PS00775">
    <property type="entry name" value="GLYCOSYL_HYDROL_F3"/>
    <property type="match status" value="1"/>
</dbReference>
<gene>
    <name evidence="8" type="ORF">FOJ82_10500</name>
</gene>
<evidence type="ECO:0000256" key="4">
    <source>
        <dbReference type="ARBA" id="ARBA00058905"/>
    </source>
</evidence>
<dbReference type="InterPro" id="IPR013783">
    <property type="entry name" value="Ig-like_fold"/>
</dbReference>
<comment type="function">
    <text evidence="4">Catalyzes the hydrolysis of a non-reducing terminal alpha-L-arabinopyranosidic linkage in ginsenoside Rb2 (alpha-L-arabinopyranosyl-(1-&gt;6)-alpha-D-glucopyranosyl) to release alpha-D-glucopyranosyl (Rd). It is not able to hydrolyze alpha-L-arabinofuranosyl-(1-&gt;6)-alpha-D-glucopyranosyl (Rc).</text>
</comment>
<dbReference type="Pfam" id="PF14310">
    <property type="entry name" value="Fn3-like"/>
    <property type="match status" value="1"/>
</dbReference>
<sequence>MPHHSDPALPPKVRADLLLRELTPEQKLAQVSCYMPTDIADTSDFLSRHPHGVGHVSTLEVRRATSLADVVDFQRHLQEVVMKASGHGIPATFHMEGLSGAYLPGATSFPSGIARASSWDPDLERDVGRIVSRQERSVGITQTFAPVLDVGRDPRMGRHGETYGEDPTLAAALGVAFTQGIQEQTDEGLRSDAVAKHFLGFHHSEGGIHGAHCNIPDRLLLEVYGKPFQAAISLAGLRGIMPCYGSIGGEPVSASRHFLTEMLRGEMGFDGLVVSDYGAIGNLHSVQRVAESFAHAGLAAMTAGLDVELHFPQGFNRTLLGWFTDGTADPAILDQAVARVLESKFRMGIFDQPLACEASPSLSTPADRAVSLRAARESLVLLKNEGVLPLDQATPTVAVIGCHAVNPRFFFGGYSHVSMVEGALAARASMAGMTTGDGHTDVSDSMVPGTQIQSDGGPEFEGILDWQHPGIHSLVDELRLRMPAAAVDWAFGYPIAGADESGHAEALEVAGRADVVILTLGGKHGTSSIATMGEGIDATNINLPPCQEQLIGKLATLGKPMVGVHLDGRPISSDAAELYLDALVEAWNPAESGAEALVDLLLGDINPSGRLPVSVAQNAGQVPIYYNHPNGSAWHQGASIGFPEYVDSPHTPRFPFGHGLSYTEFSYADLEVSADAIPASGRVEVSLTVTNTGERDGSDVVQLYVRDVFASLSRPVLELAGFQRVELAAGASARVHFTLEASQLAFLDHHMKWFVEAGDFDVMVGASSRDLRLADTFTVTNSSHVEGRTRAFVAASGASPVA</sequence>
<dbReference type="InterPro" id="IPR036881">
    <property type="entry name" value="Glyco_hydro_3_C_sf"/>
</dbReference>
<dbReference type="SUPFAM" id="SSF52279">
    <property type="entry name" value="Beta-D-glucan exohydrolase, C-terminal domain"/>
    <property type="match status" value="1"/>
</dbReference>
<dbReference type="PANTHER" id="PTHR42715:SF10">
    <property type="entry name" value="BETA-GLUCOSIDASE"/>
    <property type="match status" value="1"/>
</dbReference>
<evidence type="ECO:0000256" key="2">
    <source>
        <dbReference type="ARBA" id="ARBA00022801"/>
    </source>
</evidence>
<dbReference type="InterPro" id="IPR017853">
    <property type="entry name" value="GH"/>
</dbReference>
<keyword evidence="2 6" id="KW-0378">Hydrolase</keyword>
<keyword evidence="3" id="KW-0119">Carbohydrate metabolism</keyword>
<proteinExistence type="inferred from homology"/>
<dbReference type="Gene3D" id="2.60.40.10">
    <property type="entry name" value="Immunoglobulins"/>
    <property type="match status" value="1"/>
</dbReference>
<dbReference type="Gene3D" id="3.20.20.300">
    <property type="entry name" value="Glycoside hydrolase, family 3, N-terminal domain"/>
    <property type="match status" value="1"/>
</dbReference>
<dbReference type="GO" id="GO:0008422">
    <property type="term" value="F:beta-glucosidase activity"/>
    <property type="evidence" value="ECO:0007669"/>
    <property type="project" value="UniProtKB-ARBA"/>
</dbReference>
<dbReference type="GO" id="GO:0005975">
    <property type="term" value="P:carbohydrate metabolic process"/>
    <property type="evidence" value="ECO:0007669"/>
    <property type="project" value="InterPro"/>
</dbReference>